<dbReference type="InterPro" id="IPR004089">
    <property type="entry name" value="MCPsignal_dom"/>
</dbReference>
<dbReference type="InterPro" id="IPR003660">
    <property type="entry name" value="HAMP_dom"/>
</dbReference>
<dbReference type="Proteomes" id="UP000004371">
    <property type="component" value="Unassembled WGS sequence"/>
</dbReference>
<dbReference type="Pfam" id="PF00672">
    <property type="entry name" value="HAMP"/>
    <property type="match status" value="1"/>
</dbReference>
<dbReference type="SMART" id="SM01049">
    <property type="entry name" value="Cache_2"/>
    <property type="match status" value="1"/>
</dbReference>
<evidence type="ECO:0000313" key="11">
    <source>
        <dbReference type="EMBL" id="EGA66983.1"/>
    </source>
</evidence>
<dbReference type="GO" id="GO:0006935">
    <property type="term" value="P:chemotaxis"/>
    <property type="evidence" value="ECO:0007669"/>
    <property type="project" value="UniProtKB-ARBA"/>
</dbReference>
<evidence type="ECO:0000256" key="4">
    <source>
        <dbReference type="ARBA" id="ARBA00022989"/>
    </source>
</evidence>
<keyword evidence="2" id="KW-1003">Cell membrane</keyword>
<sequence>MSGQKVYKSKGFAMKLSNLSIKSKLASIVVLSAVLIAMACAYNLIQQRNSSMQERESKLSAQVEAVVSLAQHYYDQRQVLGNDNAKQQALKAIEALRYDSNNYFWILNQDLTVVQHPLKPNLNGKSAENFQDGSGKYHWREMVTISKTPAQKGFLEYQWKSPDGGLKDKISYVQLFPEWNWIIGSGIMVSDIQDAFYALAVKEAIVASLLSALLFGLGYMISNNILIPLHRLIDHTHMIADGDLRVRMNMKRKDELGDMSNQIDKMMDKLQSTLRTANESAAQSSTMASHIAQASEEAATSVNSQHAQLELLSTAMTEMSATISDVANNAENTSESTNKVVAHAHNNDETMKRTSASIAHVSDNISVANELVRDLQAGVEEISNVVGVIRDVSEQTNLLALNAAIEAARAGEQGRGFAVVADEVRNLASRTQNSTNEVQQTIEKLTRQAEKTFAAMQTSNDNVEQSVKASEDTRKQLDLIVDEMQNANDMVAQIAAASEQQSAVATEMNENVTGIHLAANEVLQASQSLAEDSQLMANTAEHLTAQLKYFKV</sequence>
<organism evidence="11 12">
    <name type="scientific">Vibrio brasiliensis LMG 20546</name>
    <dbReference type="NCBI Taxonomy" id="945543"/>
    <lineage>
        <taxon>Bacteria</taxon>
        <taxon>Pseudomonadati</taxon>
        <taxon>Pseudomonadota</taxon>
        <taxon>Gammaproteobacteria</taxon>
        <taxon>Vibrionales</taxon>
        <taxon>Vibrionaceae</taxon>
        <taxon>Vibrio</taxon>
        <taxon>Vibrio oreintalis group</taxon>
    </lineage>
</organism>
<protein>
    <submittedName>
        <fullName evidence="11">Histidine kinase</fullName>
    </submittedName>
</protein>
<comment type="caution">
    <text evidence="11">The sequence shown here is derived from an EMBL/GenBank/DDBJ whole genome shotgun (WGS) entry which is preliminary data.</text>
</comment>
<evidence type="ECO:0000256" key="3">
    <source>
        <dbReference type="ARBA" id="ARBA00022692"/>
    </source>
</evidence>
<dbReference type="PANTHER" id="PTHR32089">
    <property type="entry name" value="METHYL-ACCEPTING CHEMOTAXIS PROTEIN MCPB"/>
    <property type="match status" value="1"/>
</dbReference>
<keyword evidence="6 8" id="KW-0807">Transducer</keyword>
<comment type="similarity">
    <text evidence="7">Belongs to the methyl-accepting chemotaxis (MCP) protein family.</text>
</comment>
<evidence type="ECO:0000259" key="9">
    <source>
        <dbReference type="PROSITE" id="PS50111"/>
    </source>
</evidence>
<evidence type="ECO:0000259" key="10">
    <source>
        <dbReference type="PROSITE" id="PS50885"/>
    </source>
</evidence>
<keyword evidence="11" id="KW-0418">Kinase</keyword>
<dbReference type="GO" id="GO:0007165">
    <property type="term" value="P:signal transduction"/>
    <property type="evidence" value="ECO:0007669"/>
    <property type="project" value="UniProtKB-KW"/>
</dbReference>
<dbReference type="Pfam" id="PF17200">
    <property type="entry name" value="sCache_2"/>
    <property type="match status" value="1"/>
</dbReference>
<dbReference type="PANTHER" id="PTHR32089:SF120">
    <property type="entry name" value="METHYL-ACCEPTING CHEMOTAXIS PROTEIN TLPQ"/>
    <property type="match status" value="1"/>
</dbReference>
<dbReference type="GO" id="GO:0005886">
    <property type="term" value="C:plasma membrane"/>
    <property type="evidence" value="ECO:0007669"/>
    <property type="project" value="UniProtKB-SubCell"/>
</dbReference>
<dbReference type="Pfam" id="PF00015">
    <property type="entry name" value="MCPsignal"/>
    <property type="match status" value="1"/>
</dbReference>
<comment type="subcellular location">
    <subcellularLocation>
        <location evidence="1">Cell membrane</location>
        <topology evidence="1">Multi-pass membrane protein</topology>
    </subcellularLocation>
</comment>
<keyword evidence="11" id="KW-0808">Transferase</keyword>
<dbReference type="SMART" id="SM00283">
    <property type="entry name" value="MA"/>
    <property type="match status" value="1"/>
</dbReference>
<dbReference type="Gene3D" id="1.10.287.950">
    <property type="entry name" value="Methyl-accepting chemotaxis protein"/>
    <property type="match status" value="1"/>
</dbReference>
<feature type="domain" description="Methyl-accepting transducer" evidence="9">
    <location>
        <begin position="280"/>
        <end position="516"/>
    </location>
</feature>
<dbReference type="CDD" id="cd06225">
    <property type="entry name" value="HAMP"/>
    <property type="match status" value="1"/>
</dbReference>
<dbReference type="SUPFAM" id="SSF58104">
    <property type="entry name" value="Methyl-accepting chemotaxis protein (MCP) signaling domain"/>
    <property type="match status" value="1"/>
</dbReference>
<feature type="domain" description="HAMP" evidence="10">
    <location>
        <begin position="223"/>
        <end position="275"/>
    </location>
</feature>
<evidence type="ECO:0000313" key="12">
    <source>
        <dbReference type="Proteomes" id="UP000004371"/>
    </source>
</evidence>
<keyword evidence="12" id="KW-1185">Reference proteome</keyword>
<reference evidence="11 12" key="1">
    <citation type="journal article" date="2012" name="Int. J. Syst. Evol. Microbiol.">
        <title>Vibrio caribbeanicus sp. nov., isolated from the marine sponge Scleritoderma cyanea.</title>
        <authorList>
            <person name="Hoffmann M."/>
            <person name="Monday S.R."/>
            <person name="Allard M.W."/>
            <person name="Strain E.A."/>
            <person name="Whittaker P."/>
            <person name="Naum M."/>
            <person name="McCarthy P.J."/>
            <person name="Lopez J.V."/>
            <person name="Fischer M."/>
            <person name="Brown E.W."/>
        </authorList>
    </citation>
    <scope>NUCLEOTIDE SEQUENCE [LARGE SCALE GENOMIC DNA]</scope>
    <source>
        <strain evidence="11 12">LMG 20546</strain>
    </source>
</reference>
<evidence type="ECO:0000256" key="5">
    <source>
        <dbReference type="ARBA" id="ARBA00023136"/>
    </source>
</evidence>
<evidence type="ECO:0000256" key="1">
    <source>
        <dbReference type="ARBA" id="ARBA00004651"/>
    </source>
</evidence>
<evidence type="ECO:0000256" key="6">
    <source>
        <dbReference type="ARBA" id="ARBA00023224"/>
    </source>
</evidence>
<dbReference type="STRING" id="945543.VIBR0546_19222"/>
<dbReference type="FunFam" id="1.10.287.950:FF:000001">
    <property type="entry name" value="Methyl-accepting chemotaxis sensory transducer"/>
    <property type="match status" value="1"/>
</dbReference>
<dbReference type="CDD" id="cd11386">
    <property type="entry name" value="MCP_signal"/>
    <property type="match status" value="1"/>
</dbReference>
<evidence type="ECO:0000256" key="8">
    <source>
        <dbReference type="PROSITE-ProRule" id="PRU00284"/>
    </source>
</evidence>
<evidence type="ECO:0000256" key="2">
    <source>
        <dbReference type="ARBA" id="ARBA00022475"/>
    </source>
</evidence>
<evidence type="ECO:0000256" key="7">
    <source>
        <dbReference type="ARBA" id="ARBA00029447"/>
    </source>
</evidence>
<keyword evidence="5" id="KW-0472">Membrane</keyword>
<dbReference type="PROSITE" id="PS50885">
    <property type="entry name" value="HAMP"/>
    <property type="match status" value="1"/>
</dbReference>
<dbReference type="Gene3D" id="3.30.450.20">
    <property type="entry name" value="PAS domain"/>
    <property type="match status" value="1"/>
</dbReference>
<gene>
    <name evidence="11" type="ORF">VIBR0546_19222</name>
</gene>
<dbReference type="AlphaFoldDB" id="E8LQQ8"/>
<keyword evidence="3" id="KW-0812">Transmembrane</keyword>
<name>E8LQQ8_9VIBR</name>
<dbReference type="GO" id="GO:0016301">
    <property type="term" value="F:kinase activity"/>
    <property type="evidence" value="ECO:0007669"/>
    <property type="project" value="UniProtKB-KW"/>
</dbReference>
<dbReference type="eggNOG" id="COG0840">
    <property type="taxonomic scope" value="Bacteria"/>
</dbReference>
<keyword evidence="4" id="KW-1133">Transmembrane helix</keyword>
<dbReference type="EMBL" id="AEVS01000019">
    <property type="protein sequence ID" value="EGA66983.1"/>
    <property type="molecule type" value="Genomic_DNA"/>
</dbReference>
<dbReference type="SMART" id="SM00304">
    <property type="entry name" value="HAMP"/>
    <property type="match status" value="1"/>
</dbReference>
<dbReference type="InterPro" id="IPR033480">
    <property type="entry name" value="sCache_2"/>
</dbReference>
<dbReference type="PROSITE" id="PS50111">
    <property type="entry name" value="CHEMOTAXIS_TRANSDUC_2"/>
    <property type="match status" value="1"/>
</dbReference>
<accession>E8LQQ8</accession>
<proteinExistence type="inferred from homology"/>